<evidence type="ECO:0000313" key="2">
    <source>
        <dbReference type="Proteomes" id="UP000016660"/>
    </source>
</evidence>
<comment type="caution">
    <text evidence="1">The sequence shown here is derived from an EMBL/GenBank/DDBJ whole genome shotgun (WGS) entry which is preliminary data.</text>
</comment>
<reference evidence="1 2" key="1">
    <citation type="submission" date="2013-06" db="EMBL/GenBank/DDBJ databases">
        <authorList>
            <person name="Weinstock G."/>
            <person name="Sodergren E."/>
            <person name="Lobos E.A."/>
            <person name="Fulton L."/>
            <person name="Fulton R."/>
            <person name="Courtney L."/>
            <person name="Fronick C."/>
            <person name="O'Laughlin M."/>
            <person name="Godfrey J."/>
            <person name="Wilson R.M."/>
            <person name="Miner T."/>
            <person name="Farmer C."/>
            <person name="Delehaunty K."/>
            <person name="Cordes M."/>
            <person name="Minx P."/>
            <person name="Tomlinson C."/>
            <person name="Chen J."/>
            <person name="Wollam A."/>
            <person name="Pepin K.H."/>
            <person name="Bhonagiri V."/>
            <person name="Zhang X."/>
            <person name="Warren W."/>
            <person name="Mitreva M."/>
            <person name="Mardis E.R."/>
            <person name="Wilson R.K."/>
        </authorList>
    </citation>
    <scope>NUCLEOTIDE SEQUENCE [LARGE SCALE GENOMIC DNA]</scope>
    <source>
        <strain evidence="1 2">ATCC 29426</strain>
    </source>
</reference>
<gene>
    <name evidence="1" type="ORF">HMPREF0653_01398</name>
</gene>
<sequence>MLFIFVSCYKGNDFHRKKEIKLIKACPRGNMQPVEALAAMVSFFVDAPKKPYFRHNDCGGKYHKN</sequence>
<organism evidence="1 2">
    <name type="scientific">Prevotella disiens JCM 6334 = ATCC 29426</name>
    <dbReference type="NCBI Taxonomy" id="1235811"/>
    <lineage>
        <taxon>Bacteria</taxon>
        <taxon>Pseudomonadati</taxon>
        <taxon>Bacteroidota</taxon>
        <taxon>Bacteroidia</taxon>
        <taxon>Bacteroidales</taxon>
        <taxon>Prevotellaceae</taxon>
        <taxon>Prevotella</taxon>
    </lineage>
</organism>
<evidence type="ECO:0000313" key="1">
    <source>
        <dbReference type="EMBL" id="ERJ76702.1"/>
    </source>
</evidence>
<keyword evidence="2" id="KW-1185">Reference proteome</keyword>
<protein>
    <submittedName>
        <fullName evidence="1">Uncharacterized protein</fullName>
    </submittedName>
</protein>
<accession>A0ABP2Y754</accession>
<proteinExistence type="predicted"/>
<name>A0ABP2Y754_9BACT</name>
<dbReference type="EMBL" id="AWUY01000115">
    <property type="protein sequence ID" value="ERJ76702.1"/>
    <property type="molecule type" value="Genomic_DNA"/>
</dbReference>
<dbReference type="Proteomes" id="UP000016660">
    <property type="component" value="Unassembled WGS sequence"/>
</dbReference>